<geneLocation type="mitochondrion" evidence="1"/>
<protein>
    <submittedName>
        <fullName evidence="1">Uncharacterized protein</fullName>
    </submittedName>
</protein>
<keyword evidence="1" id="KW-0496">Mitochondrion</keyword>
<proteinExistence type="predicted"/>
<evidence type="ECO:0000313" key="1">
    <source>
        <dbReference type="EMBL" id="ART30653.1"/>
    </source>
</evidence>
<gene>
    <name evidence="1" type="ORF">AEK19_MT0381</name>
</gene>
<organism evidence="1">
    <name type="scientific">Utricularia reniformis</name>
    <dbReference type="NCBI Taxonomy" id="192314"/>
    <lineage>
        <taxon>Eukaryota</taxon>
        <taxon>Viridiplantae</taxon>
        <taxon>Streptophyta</taxon>
        <taxon>Embryophyta</taxon>
        <taxon>Tracheophyta</taxon>
        <taxon>Spermatophyta</taxon>
        <taxon>Magnoliopsida</taxon>
        <taxon>eudicotyledons</taxon>
        <taxon>Gunneridae</taxon>
        <taxon>Pentapetalae</taxon>
        <taxon>asterids</taxon>
        <taxon>lamiids</taxon>
        <taxon>Lamiales</taxon>
        <taxon>Lentibulariaceae</taxon>
        <taxon>Utricularia</taxon>
    </lineage>
</organism>
<accession>A0A1Y0AZT6</accession>
<dbReference type="EMBL" id="KY774314">
    <property type="protein sequence ID" value="ART30653.1"/>
    <property type="molecule type" value="Genomic_DNA"/>
</dbReference>
<reference evidence="1" key="1">
    <citation type="submission" date="2017-03" db="EMBL/GenBank/DDBJ databases">
        <title>The mitochondrial genome of the carnivorous plant Utricularia reniformis (Lentibulariaceae): structure, comparative analysis and evolutionary landmarks.</title>
        <authorList>
            <person name="Silva S.R."/>
            <person name="Alvarenga D.O."/>
            <person name="Michael T.P."/>
            <person name="Miranda V.F.O."/>
            <person name="Varani A.M."/>
        </authorList>
    </citation>
    <scope>NUCLEOTIDE SEQUENCE</scope>
</reference>
<name>A0A1Y0AZT6_9LAMI</name>
<dbReference type="AlphaFoldDB" id="A0A1Y0AZT6"/>
<sequence>MTTVPVSPAGPRKIVPAFKNSLTLGRLELLLVVEE</sequence>